<protein>
    <submittedName>
        <fullName evidence="1">Uncharacterized protein</fullName>
    </submittedName>
</protein>
<dbReference type="Proteomes" id="UP000018320">
    <property type="component" value="Unassembled WGS sequence"/>
</dbReference>
<sequence>VLHDEDRTPRPRVPTPFLGVPLRLLMKRSSVPSMIGGCAPCAPLSWSHSTRSWMPMEYSHALVSEKRPTSLLMDRSALLQAVRHPARDHVGAHPVQCVWLSDVWAPSILASHGTLGVMLRSVEVSSEASEAIRTCSSLSRLALQPASISRGCQALPAAATDTRQVVQATTALRCGHVFNSPLSAKHPKGLISCRGIHIGHVWIHLDKRGE</sequence>
<reference evidence="1 2" key="2">
    <citation type="journal article" date="2013" name="Genome Biol. Evol.">
        <title>Genome sequencing of Giardia lamblia genotypes A2 and B isolates (DH and GS) and comparative analysis with the genomes of genotypes A1 and E (WB and Pig).</title>
        <authorList>
            <person name="Adam R.D."/>
            <person name="Dahlstrom E.W."/>
            <person name="Martens C.A."/>
            <person name="Bruno D.P."/>
            <person name="Barbian K.D."/>
            <person name="Ricklefs S.M."/>
            <person name="Hernandez M.M."/>
            <person name="Narla N.P."/>
            <person name="Patel R.B."/>
            <person name="Porcella S.F."/>
            <person name="Nash T.E."/>
        </authorList>
    </citation>
    <scope>NUCLEOTIDE SEQUENCE [LARGE SCALE GENOMIC DNA]</scope>
    <source>
        <strain evidence="1 2">DH</strain>
    </source>
</reference>
<accession>V6TL96</accession>
<gene>
    <name evidence="1" type="ORF">DHA2_151628</name>
</gene>
<dbReference type="AlphaFoldDB" id="V6TL96"/>
<proteinExistence type="predicted"/>
<evidence type="ECO:0000313" key="1">
    <source>
        <dbReference type="EMBL" id="ESU39429.1"/>
    </source>
</evidence>
<dbReference type="VEuPathDB" id="GiardiaDB:GL50803_0060184"/>
<name>V6TL96_GIAIN</name>
<dbReference type="VEuPathDB" id="GiardiaDB:DHA2_151628"/>
<comment type="caution">
    <text evidence="1">The sequence shown here is derived from an EMBL/GenBank/DDBJ whole genome shotgun (WGS) entry which is preliminary data.</text>
</comment>
<reference evidence="2" key="1">
    <citation type="submission" date="2012-02" db="EMBL/GenBank/DDBJ databases">
        <title>Genome sequencing of Giardia lamblia Genotypes A2 and B isolates (DH and GS) and comparative analysis with the genomes of Genotypes A1 and E (WB and Pig).</title>
        <authorList>
            <person name="Adam R."/>
            <person name="Dahlstrom E."/>
            <person name="Martens C."/>
            <person name="Bruno D."/>
            <person name="Barbian K."/>
            <person name="Porcella S.F."/>
            <person name="Nash T."/>
        </authorList>
    </citation>
    <scope>NUCLEOTIDE SEQUENCE</scope>
    <source>
        <strain evidence="2">DH</strain>
    </source>
</reference>
<evidence type="ECO:0000313" key="2">
    <source>
        <dbReference type="Proteomes" id="UP000018320"/>
    </source>
</evidence>
<organism evidence="1 2">
    <name type="scientific">Giardia intestinalis</name>
    <name type="common">Giardia lamblia</name>
    <dbReference type="NCBI Taxonomy" id="5741"/>
    <lineage>
        <taxon>Eukaryota</taxon>
        <taxon>Metamonada</taxon>
        <taxon>Diplomonadida</taxon>
        <taxon>Hexamitidae</taxon>
        <taxon>Giardiinae</taxon>
        <taxon>Giardia</taxon>
    </lineage>
</organism>
<dbReference type="EMBL" id="AHGT01000003">
    <property type="protein sequence ID" value="ESU39429.1"/>
    <property type="molecule type" value="Genomic_DNA"/>
</dbReference>
<feature type="non-terminal residue" evidence="1">
    <location>
        <position position="1"/>
    </location>
</feature>